<evidence type="ECO:0000256" key="1">
    <source>
        <dbReference type="ARBA" id="ARBA00004479"/>
    </source>
</evidence>
<evidence type="ECO:0000256" key="7">
    <source>
        <dbReference type="ARBA" id="ARBA00023136"/>
    </source>
</evidence>
<feature type="chain" id="PRO_5046810138" description="Disintegrin and metalloproteinase domain-containing protein 20-like" evidence="14">
    <location>
        <begin position="23"/>
        <end position="737"/>
    </location>
</feature>
<feature type="disulfide bond" evidence="10">
    <location>
        <begin position="457"/>
        <end position="477"/>
    </location>
</feature>
<dbReference type="PROSITE" id="PS50215">
    <property type="entry name" value="ADAM_MEPRO"/>
    <property type="match status" value="1"/>
</dbReference>
<dbReference type="Gene3D" id="3.40.390.10">
    <property type="entry name" value="Collagenase (Catalytic Domain)"/>
    <property type="match status" value="1"/>
</dbReference>
<reference evidence="18 19" key="1">
    <citation type="journal article" date="2022" name="Gigascience">
        <title>A chromosome-level genome assembly and annotation of the desert horned lizard, Phrynosoma platyrhinos, provides insight into chromosomal rearrangements among reptiles.</title>
        <authorList>
            <person name="Koochekian N."/>
            <person name="Ascanio A."/>
            <person name="Farleigh K."/>
            <person name="Card D.C."/>
            <person name="Schield D.R."/>
            <person name="Castoe T.A."/>
            <person name="Jezkova T."/>
        </authorList>
    </citation>
    <scope>NUCLEOTIDE SEQUENCE [LARGE SCALE GENOMIC DNA]</scope>
    <source>
        <strain evidence="18">NK-2021</strain>
    </source>
</reference>
<dbReference type="InterPro" id="IPR024079">
    <property type="entry name" value="MetalloPept_cat_dom_sf"/>
</dbReference>
<evidence type="ECO:0000256" key="6">
    <source>
        <dbReference type="ARBA" id="ARBA00022989"/>
    </source>
</evidence>
<feature type="disulfide bond" evidence="12">
    <location>
        <begin position="352"/>
        <end position="357"/>
    </location>
</feature>
<evidence type="ECO:0008006" key="20">
    <source>
        <dbReference type="Google" id="ProtNLM"/>
    </source>
</evidence>
<dbReference type="PANTHER" id="PTHR11905:SF251">
    <property type="entry name" value="MEDIATOR COMPLEX SUBUNIT 6"/>
    <property type="match status" value="1"/>
</dbReference>
<keyword evidence="9" id="KW-1199">Hemostasis impairing toxin</keyword>
<dbReference type="InterPro" id="IPR034027">
    <property type="entry name" value="Reprolysin_adamalysin"/>
</dbReference>
<dbReference type="PANTHER" id="PTHR11905">
    <property type="entry name" value="ADAM A DISINTEGRIN AND METALLOPROTEASE DOMAIN"/>
    <property type="match status" value="1"/>
</dbReference>
<keyword evidence="7 13" id="KW-0472">Membrane</keyword>
<name>A0ABQ7STH8_PHRPL</name>
<evidence type="ECO:0000259" key="17">
    <source>
        <dbReference type="PROSITE" id="PS50215"/>
    </source>
</evidence>
<keyword evidence="12" id="KW-0479">Metal-binding</keyword>
<accession>A0ABQ7STH8</accession>
<dbReference type="InterPro" id="IPR001590">
    <property type="entry name" value="Peptidase_M12B"/>
</dbReference>
<dbReference type="Pfam" id="PF01562">
    <property type="entry name" value="Pep_M12B_propep"/>
    <property type="match status" value="1"/>
</dbReference>
<feature type="binding site" evidence="12">
    <location>
        <position position="339"/>
    </location>
    <ligand>
        <name>Zn(2+)</name>
        <dbReference type="ChEBI" id="CHEBI:29105"/>
        <note>catalytic</note>
    </ligand>
</feature>
<gene>
    <name evidence="18" type="ORF">JD844_021358</name>
</gene>
<evidence type="ECO:0000259" key="16">
    <source>
        <dbReference type="PROSITE" id="PS50214"/>
    </source>
</evidence>
<evidence type="ECO:0000256" key="9">
    <source>
        <dbReference type="ARBA" id="ARBA00023240"/>
    </source>
</evidence>
<dbReference type="PRINTS" id="PR00289">
    <property type="entry name" value="DISINTEGRIN"/>
</dbReference>
<evidence type="ECO:0000256" key="4">
    <source>
        <dbReference type="ARBA" id="ARBA00022656"/>
    </source>
</evidence>
<feature type="signal peptide" evidence="14">
    <location>
        <begin position="1"/>
        <end position="22"/>
    </location>
</feature>
<evidence type="ECO:0000313" key="19">
    <source>
        <dbReference type="Proteomes" id="UP000826234"/>
    </source>
</evidence>
<feature type="transmembrane region" description="Helical" evidence="13">
    <location>
        <begin position="682"/>
        <end position="700"/>
    </location>
</feature>
<feature type="domain" description="Peptidase M12B" evidence="17">
    <location>
        <begin position="200"/>
        <end position="393"/>
    </location>
</feature>
<evidence type="ECO:0000256" key="13">
    <source>
        <dbReference type="SAM" id="Phobius"/>
    </source>
</evidence>
<dbReference type="Proteomes" id="UP000826234">
    <property type="component" value="Unassembled WGS sequence"/>
</dbReference>
<keyword evidence="4" id="KW-0800">Toxin</keyword>
<feature type="active site" evidence="12">
    <location>
        <position position="336"/>
    </location>
</feature>
<dbReference type="PROSITE" id="PS01186">
    <property type="entry name" value="EGF_2"/>
    <property type="match status" value="1"/>
</dbReference>
<evidence type="ECO:0000256" key="3">
    <source>
        <dbReference type="ARBA" id="ARBA00022525"/>
    </source>
</evidence>
<feature type="binding site" evidence="12">
    <location>
        <position position="335"/>
    </location>
    <ligand>
        <name>Zn(2+)</name>
        <dbReference type="ChEBI" id="CHEBI:29105"/>
        <note>catalytic</note>
    </ligand>
</feature>
<dbReference type="SUPFAM" id="SSF55486">
    <property type="entry name" value="Metalloproteases ('zincins'), catalytic domain"/>
    <property type="match status" value="1"/>
</dbReference>
<dbReference type="CDD" id="cd04269">
    <property type="entry name" value="ZnMc_adamalysin_II_like"/>
    <property type="match status" value="1"/>
</dbReference>
<evidence type="ECO:0000256" key="2">
    <source>
        <dbReference type="ARBA" id="ARBA00004613"/>
    </source>
</evidence>
<dbReference type="SUPFAM" id="SSF57552">
    <property type="entry name" value="Blood coagulation inhibitor (disintegrin)"/>
    <property type="match status" value="1"/>
</dbReference>
<feature type="domain" description="Disintegrin" evidence="16">
    <location>
        <begin position="399"/>
        <end position="485"/>
    </location>
</feature>
<dbReference type="SMART" id="SM00050">
    <property type="entry name" value="DISIN"/>
    <property type="match status" value="1"/>
</dbReference>
<feature type="disulfide bond" evidence="11">
    <location>
        <begin position="647"/>
        <end position="656"/>
    </location>
</feature>
<protein>
    <recommendedName>
        <fullName evidence="20">Disintegrin and metalloproteinase domain-containing protein 20-like</fullName>
    </recommendedName>
</protein>
<feature type="domain" description="EGF-like" evidence="15">
    <location>
        <begin position="624"/>
        <end position="657"/>
    </location>
</feature>
<dbReference type="InterPro" id="IPR000742">
    <property type="entry name" value="EGF"/>
</dbReference>
<evidence type="ECO:0000259" key="15">
    <source>
        <dbReference type="PROSITE" id="PS50026"/>
    </source>
</evidence>
<comment type="caution">
    <text evidence="11">Lacks conserved residue(s) required for the propagation of feature annotation.</text>
</comment>
<dbReference type="InterPro" id="IPR001762">
    <property type="entry name" value="Disintegrin_dom"/>
</dbReference>
<comment type="subcellular location">
    <subcellularLocation>
        <location evidence="1">Membrane</location>
        <topology evidence="1">Single-pass type I membrane protein</topology>
    </subcellularLocation>
    <subcellularLocation>
        <location evidence="2">Secreted</location>
    </subcellularLocation>
</comment>
<dbReference type="InterPro" id="IPR002870">
    <property type="entry name" value="Peptidase_M12B_N"/>
</dbReference>
<sequence length="737" mass="82259">MTSIFSWLLVLFLSNVLNETVGQTLPLGFRYVSYEVTIPRKLRSRYGQEESRDITYLLHIKGKGHVVHLRQKSSFVFKHVPIFTYSVDGALQVDHPFIRDDCFYHGFIQGKPSSLVILSTCSGGLQGLLQFENETYEIESVQASAVFQHVVYQFEEKESGAHIKCGVTEEGESRQEAIIQKAENQVSKDSSGGNWWTHMRYAKIAVVVENGLYVRFHRNETLVAQRVLDVIHIANSLYEPIGVRVVLVGLEIWSEKNFIPITDDLVSTLENFNDWRKDIFAPRLGHDAGHIFVYKVSEEILGLAFVGEICNPESSSAIELDNEPNLFAFASIFVHELGHNLGMIHDKTYCTCNQTVCIMAKHHAHSYKFSNCSYIAYYRLMTLGNTECLRIPPDHEFRLKSCGNKVVENGEQCDCGSEFHCESDRCCQSNCMLQPGASCAFGQCCSSCQYLPASTVCRERTNVCDLPEYCTGKAAWCPENVYVQDGTPCSDDAYCYHGNCTTHTKQCKMIFGKKATVASEVCFREVNSQGDRFGNCGINNGTEYKTCKSENILCGRIQCENIDSLPLLQEHSTIVQMHIGNRECWGTDYHSGLEILDIGAVIDGAPCGTDMMCIGGQCMNVSSLNYDCNVTKCHNRGICNNYKHCHCDYGWAPPDCLHKGYGGSIDSGPPPLKKKSKPGSRAGVIVGAIVAACFGIVLCVNSKTILRRYCTRLSPVCHPTKLTQERNQSPSTEDDNT</sequence>
<keyword evidence="5 13" id="KW-0812">Transmembrane</keyword>
<dbReference type="Pfam" id="PF01421">
    <property type="entry name" value="Reprolysin"/>
    <property type="match status" value="1"/>
</dbReference>
<evidence type="ECO:0000256" key="14">
    <source>
        <dbReference type="SAM" id="SignalP"/>
    </source>
</evidence>
<feature type="binding site" evidence="12">
    <location>
        <position position="345"/>
    </location>
    <ligand>
        <name>Zn(2+)</name>
        <dbReference type="ChEBI" id="CHEBI:29105"/>
        <note>catalytic</note>
    </ligand>
</feature>
<keyword evidence="11" id="KW-0245">EGF-like domain</keyword>
<dbReference type="Gene3D" id="4.10.70.10">
    <property type="entry name" value="Disintegrin domain"/>
    <property type="match status" value="1"/>
</dbReference>
<dbReference type="InterPro" id="IPR018358">
    <property type="entry name" value="Disintegrin_CS"/>
</dbReference>
<dbReference type="PROSITE" id="PS50214">
    <property type="entry name" value="DISINTEGRIN_2"/>
    <property type="match status" value="1"/>
</dbReference>
<keyword evidence="19" id="KW-1185">Reference proteome</keyword>
<dbReference type="PROSITE" id="PS00427">
    <property type="entry name" value="DISINTEGRIN_1"/>
    <property type="match status" value="1"/>
</dbReference>
<keyword evidence="6 13" id="KW-1133">Transmembrane helix</keyword>
<dbReference type="Pfam" id="PF08516">
    <property type="entry name" value="ADAM_CR"/>
    <property type="match status" value="1"/>
</dbReference>
<evidence type="ECO:0000256" key="8">
    <source>
        <dbReference type="ARBA" id="ARBA00023157"/>
    </source>
</evidence>
<evidence type="ECO:0000256" key="5">
    <source>
        <dbReference type="ARBA" id="ARBA00022692"/>
    </source>
</evidence>
<dbReference type="InterPro" id="IPR036436">
    <property type="entry name" value="Disintegrin_dom_sf"/>
</dbReference>
<proteinExistence type="predicted"/>
<keyword evidence="8 11" id="KW-1015">Disulfide bond</keyword>
<dbReference type="EMBL" id="JAIPUX010003289">
    <property type="protein sequence ID" value="KAH0620680.1"/>
    <property type="molecule type" value="Genomic_DNA"/>
</dbReference>
<dbReference type="PROSITE" id="PS50026">
    <property type="entry name" value="EGF_3"/>
    <property type="match status" value="1"/>
</dbReference>
<dbReference type="Pfam" id="PF00200">
    <property type="entry name" value="Disintegrin"/>
    <property type="match status" value="1"/>
</dbReference>
<evidence type="ECO:0000256" key="11">
    <source>
        <dbReference type="PROSITE-ProRule" id="PRU00076"/>
    </source>
</evidence>
<evidence type="ECO:0000256" key="10">
    <source>
        <dbReference type="PROSITE-ProRule" id="PRU00068"/>
    </source>
</evidence>
<keyword evidence="14" id="KW-0732">Signal</keyword>
<dbReference type="InterPro" id="IPR006586">
    <property type="entry name" value="ADAM_Cys-rich"/>
</dbReference>
<dbReference type="SMART" id="SM00608">
    <property type="entry name" value="ACR"/>
    <property type="match status" value="1"/>
</dbReference>
<organism evidence="18 19">
    <name type="scientific">Phrynosoma platyrhinos</name>
    <name type="common">Desert horned lizard</name>
    <dbReference type="NCBI Taxonomy" id="52577"/>
    <lineage>
        <taxon>Eukaryota</taxon>
        <taxon>Metazoa</taxon>
        <taxon>Chordata</taxon>
        <taxon>Craniata</taxon>
        <taxon>Vertebrata</taxon>
        <taxon>Euteleostomi</taxon>
        <taxon>Lepidosauria</taxon>
        <taxon>Squamata</taxon>
        <taxon>Bifurcata</taxon>
        <taxon>Unidentata</taxon>
        <taxon>Episquamata</taxon>
        <taxon>Toxicofera</taxon>
        <taxon>Iguania</taxon>
        <taxon>Phrynosomatidae</taxon>
        <taxon>Phrynosomatinae</taxon>
        <taxon>Phrynosoma</taxon>
    </lineage>
</organism>
<keyword evidence="3" id="KW-0964">Secreted</keyword>
<evidence type="ECO:0000313" key="18">
    <source>
        <dbReference type="EMBL" id="KAH0620680.1"/>
    </source>
</evidence>
<comment type="caution">
    <text evidence="18">The sequence shown here is derived from an EMBL/GenBank/DDBJ whole genome shotgun (WGS) entry which is preliminary data.</text>
</comment>
<evidence type="ECO:0000256" key="12">
    <source>
        <dbReference type="PROSITE-ProRule" id="PRU00276"/>
    </source>
</evidence>
<keyword evidence="12" id="KW-0862">Zinc</keyword>